<dbReference type="InterPro" id="IPR033469">
    <property type="entry name" value="CYTH-like_dom_sf"/>
</dbReference>
<evidence type="ECO:0000259" key="2">
    <source>
        <dbReference type="PROSITE" id="PS51708"/>
    </source>
</evidence>
<dbReference type="Gene3D" id="2.40.320.10">
    <property type="entry name" value="Hypothetical Protein Pfu-838710-001"/>
    <property type="match status" value="1"/>
</dbReference>
<sequence length="434" mass="48720">MTIEIELKFIATSQAADRLGSQLAAWPHQHSAPIALTNIYYETPDNQLRRWDMGLRIRGIDERYEMTLKTAGQTIGGLHQRPEYNVELTRPELDIARLPAEIWPEGCDIGVLQQQLKPLFTTHFVRERWLVSYGASEIEVALDRGDISAEGLSEPLHEIELELKQGALADVLALAAELGKAGGLRLGSLSKAARGYWLAQGKPLQPVRPLPLLQVKPKATIEEGMQAAFSLALRHWQYHEELWLRGEAAAQDAILDALETARQAFALFGALVPRKASSALRRQLTALFEELEQKQPDAQSLCYSPLWLDAQLSLTGWLSSAGWRPFTTAKNAERLQGSFKRFADIMLGRVAADLKETFGTIRQHNEYQDKAVRLTRQLLAVHLLAGAYPAAEVEGWLQAWQQLAQAIYSRRQHELDALCRQALRQPAFWLNGKV</sequence>
<dbReference type="PANTHER" id="PTHR39569">
    <property type="entry name" value="INORGANIC TRIPHOSPHATASE"/>
    <property type="match status" value="1"/>
</dbReference>
<protein>
    <submittedName>
        <fullName evidence="3">Inorganic triphosphatase</fullName>
    </submittedName>
</protein>
<evidence type="ECO:0000259" key="1">
    <source>
        <dbReference type="PROSITE" id="PS51707"/>
    </source>
</evidence>
<dbReference type="GO" id="GO:0050355">
    <property type="term" value="F:inorganic triphosphate phosphatase activity"/>
    <property type="evidence" value="ECO:0007669"/>
    <property type="project" value="InterPro"/>
</dbReference>
<dbReference type="EMBL" id="VHQI01000015">
    <property type="protein sequence ID" value="TPW39811.1"/>
    <property type="molecule type" value="Genomic_DNA"/>
</dbReference>
<dbReference type="Proteomes" id="UP000319523">
    <property type="component" value="Unassembled WGS sequence"/>
</dbReference>
<dbReference type="SMART" id="SM01118">
    <property type="entry name" value="CYTH"/>
    <property type="match status" value="1"/>
</dbReference>
<dbReference type="InterPro" id="IPR039013">
    <property type="entry name" value="YgiF"/>
</dbReference>
<keyword evidence="4" id="KW-1185">Reference proteome</keyword>
<organism evidence="3 4">
    <name type="scientific">Mixta tenebrionis</name>
    <dbReference type="NCBI Taxonomy" id="2562439"/>
    <lineage>
        <taxon>Bacteria</taxon>
        <taxon>Pseudomonadati</taxon>
        <taxon>Pseudomonadota</taxon>
        <taxon>Gammaproteobacteria</taxon>
        <taxon>Enterobacterales</taxon>
        <taxon>Erwiniaceae</taxon>
        <taxon>Mixta</taxon>
    </lineage>
</organism>
<accession>A0A506V1Y7</accession>
<dbReference type="Pfam" id="PF01928">
    <property type="entry name" value="CYTH"/>
    <property type="match status" value="1"/>
</dbReference>
<dbReference type="OrthoDB" id="3034217at2"/>
<dbReference type="InterPro" id="IPR023577">
    <property type="entry name" value="CYTH_domain"/>
</dbReference>
<dbReference type="PANTHER" id="PTHR39569:SF1">
    <property type="entry name" value="INORGANIC TRIPHOSPHATASE"/>
    <property type="match status" value="1"/>
</dbReference>
<gene>
    <name evidence="3" type="ORF">FKM52_19040</name>
</gene>
<dbReference type="PROSITE" id="PS51707">
    <property type="entry name" value="CYTH"/>
    <property type="match status" value="1"/>
</dbReference>
<dbReference type="PROSITE" id="PS51708">
    <property type="entry name" value="CHAD"/>
    <property type="match status" value="1"/>
</dbReference>
<dbReference type="SUPFAM" id="SSF55154">
    <property type="entry name" value="CYTH-like phosphatases"/>
    <property type="match status" value="1"/>
</dbReference>
<feature type="domain" description="CYTH" evidence="1">
    <location>
        <begin position="2"/>
        <end position="202"/>
    </location>
</feature>
<proteinExistence type="predicted"/>
<evidence type="ECO:0000313" key="3">
    <source>
        <dbReference type="EMBL" id="TPW39811.1"/>
    </source>
</evidence>
<dbReference type="CDD" id="cd07756">
    <property type="entry name" value="CYTH-like_Pase_CHAD"/>
    <property type="match status" value="1"/>
</dbReference>
<dbReference type="InterPro" id="IPR007899">
    <property type="entry name" value="CHAD_dom"/>
</dbReference>
<dbReference type="RefSeq" id="WP_141177738.1">
    <property type="nucleotide sequence ID" value="NZ_JBHUFX010000028.1"/>
</dbReference>
<name>A0A506V1Y7_9GAMM</name>
<evidence type="ECO:0000313" key="4">
    <source>
        <dbReference type="Proteomes" id="UP000319523"/>
    </source>
</evidence>
<comment type="caution">
    <text evidence="3">The sequence shown here is derived from an EMBL/GenBank/DDBJ whole genome shotgun (WGS) entry which is preliminary data.</text>
</comment>
<dbReference type="AlphaFoldDB" id="A0A506V1Y7"/>
<dbReference type="Pfam" id="PF05235">
    <property type="entry name" value="CHAD"/>
    <property type="match status" value="1"/>
</dbReference>
<dbReference type="GO" id="GO:0046872">
    <property type="term" value="F:metal ion binding"/>
    <property type="evidence" value="ECO:0007669"/>
    <property type="project" value="TreeGrafter"/>
</dbReference>
<feature type="domain" description="CHAD" evidence="2">
    <location>
        <begin position="218"/>
        <end position="434"/>
    </location>
</feature>
<reference evidence="3 4" key="1">
    <citation type="submission" date="2019-06" db="EMBL/GenBank/DDBJ databases">
        <authorList>
            <person name="Yang Y."/>
        </authorList>
    </citation>
    <scope>NUCLEOTIDE SEQUENCE [LARGE SCALE GENOMIC DNA]</scope>
    <source>
        <strain evidence="3 4">BIT-26</strain>
    </source>
</reference>